<dbReference type="PANTHER" id="PTHR30217">
    <property type="entry name" value="PEPTIDASE U32 FAMILY"/>
    <property type="match status" value="1"/>
</dbReference>
<accession>A0A9D1HKR2</accession>
<dbReference type="EMBL" id="DVMH01000035">
    <property type="protein sequence ID" value="HIU10977.1"/>
    <property type="molecule type" value="Genomic_DNA"/>
</dbReference>
<dbReference type="InterPro" id="IPR020988">
    <property type="entry name" value="Pept_U32_collagenase"/>
</dbReference>
<gene>
    <name evidence="2" type="ORF">IAB00_07080</name>
</gene>
<organism evidence="2 3">
    <name type="scientific">Candidatus Avidehalobacter gallistercoris</name>
    <dbReference type="NCBI Taxonomy" id="2840694"/>
    <lineage>
        <taxon>Bacteria</taxon>
        <taxon>Bacillati</taxon>
        <taxon>Bacillota</taxon>
        <taxon>Clostridia</taxon>
        <taxon>Eubacteriales</taxon>
        <taxon>Peptococcaceae</taxon>
        <taxon>Peptococcaceae incertae sedis</taxon>
        <taxon>Candidatus Avidehalobacter</taxon>
    </lineage>
</organism>
<comment type="caution">
    <text evidence="2">The sequence shown here is derived from an EMBL/GenBank/DDBJ whole genome shotgun (WGS) entry which is preliminary data.</text>
</comment>
<dbReference type="Proteomes" id="UP000824124">
    <property type="component" value="Unassembled WGS sequence"/>
</dbReference>
<name>A0A9D1HKR2_9FIRM</name>
<dbReference type="Pfam" id="PF12392">
    <property type="entry name" value="DUF3656"/>
    <property type="match status" value="1"/>
</dbReference>
<evidence type="ECO:0000259" key="1">
    <source>
        <dbReference type="Pfam" id="PF12392"/>
    </source>
</evidence>
<reference evidence="2" key="2">
    <citation type="journal article" date="2021" name="PeerJ">
        <title>Extensive microbial diversity within the chicken gut microbiome revealed by metagenomics and culture.</title>
        <authorList>
            <person name="Gilroy R."/>
            <person name="Ravi A."/>
            <person name="Getino M."/>
            <person name="Pursley I."/>
            <person name="Horton D.L."/>
            <person name="Alikhan N.F."/>
            <person name="Baker D."/>
            <person name="Gharbi K."/>
            <person name="Hall N."/>
            <person name="Watson M."/>
            <person name="Adriaenssens E.M."/>
            <person name="Foster-Nyarko E."/>
            <person name="Jarju S."/>
            <person name="Secka A."/>
            <person name="Antonio M."/>
            <person name="Oren A."/>
            <person name="Chaudhuri R.R."/>
            <person name="La Ragione R."/>
            <person name="Hildebrand F."/>
            <person name="Pallen M.J."/>
        </authorList>
    </citation>
    <scope>NUCLEOTIDE SEQUENCE</scope>
    <source>
        <strain evidence="2">2830</strain>
    </source>
</reference>
<proteinExistence type="predicted"/>
<dbReference type="AlphaFoldDB" id="A0A9D1HKR2"/>
<reference evidence="2" key="1">
    <citation type="submission" date="2020-10" db="EMBL/GenBank/DDBJ databases">
        <authorList>
            <person name="Gilroy R."/>
        </authorList>
    </citation>
    <scope>NUCLEOTIDE SEQUENCE</scope>
    <source>
        <strain evidence="2">2830</strain>
    </source>
</reference>
<sequence length="813" mass="88819">MSEQAKNLEILAPAGSREAFFAAIHSGADAVYLAGKQFGARAYAANFDLDELCGLLRYAHLRGVSVYVAVNTLLKDAEFSAALEFCRRLYEIGADALIVQDIGLAAELAAAYPQLPLNASTQMTLHNSAGVRFMERFGFRRAILAREVSLSDIRAVCAATDMQIEVFAHGALCICFSGQCLFSSLIGGRSGNRGRCAQPCRLQYELLDKQGNVAATGHLLSPRDLNTIDLLPELAEAGVVSLKLEGRMKRPEYVAAVTAAYAAAKLGEKYDAAALAQAFNRGFTKAYLTDNPGAEMMSYDRPNNRGTRLGRIESVERDALVLRLDAPLAPGDGVEIWVSRGGRQGFEVKTVKEVAPGRVLIPLAGIALQVKNLRLGDRVFKTYDRVLAKEYAGKFIARDDLPLRLHFVGRQGERPHLTAYYKNVSAEATADYIIPPAQNRPADWELLQKQFGRLGGSGWHLTELAGELATGVMLPASVLNNLRREALQALEDKLLAPWRRDKLPRPHMRGELTACTLPPKKQAKLAAAVDGIAQAEAAVAAGADIIYWCGWRWRFQSEPGEAELRYLAGLGERVLVMLPTIALEDELPLWRRRLKAYQEAGFAGIVAANPWAFTLLAEQGWHTEIVAGQGLNCLNKAAAMAYGRQGVNRVTMPAELNAGEISALALALPNLATEMQVFGNMRVMQSRHCPIGALLGGKTAAKACSGACRSGGFWLRDAKGFEFPVYTDEFCRSHIYNGHQLCLLEETPRLSAEHDVLFLDLFHYPAEQAAKIVAVFEWARHGAADADLAAAKERLIALTGRKLTKGHYYRGVE</sequence>
<dbReference type="InterPro" id="IPR051454">
    <property type="entry name" value="RNA/ubiquinone_mod_enzymes"/>
</dbReference>
<evidence type="ECO:0000313" key="3">
    <source>
        <dbReference type="Proteomes" id="UP000824124"/>
    </source>
</evidence>
<dbReference type="PANTHER" id="PTHR30217:SF10">
    <property type="entry name" value="23S RRNA 5-HYDROXYCYTIDINE C2501 SYNTHASE"/>
    <property type="match status" value="1"/>
</dbReference>
<dbReference type="InterPro" id="IPR001539">
    <property type="entry name" value="Peptidase_U32"/>
</dbReference>
<dbReference type="Pfam" id="PF01136">
    <property type="entry name" value="Peptidase_U32"/>
    <property type="match status" value="2"/>
</dbReference>
<protein>
    <submittedName>
        <fullName evidence="2">U32 family peptidase</fullName>
    </submittedName>
</protein>
<evidence type="ECO:0000313" key="2">
    <source>
        <dbReference type="EMBL" id="HIU10977.1"/>
    </source>
</evidence>
<feature type="domain" description="Peptidase U32 collagenase" evidence="1">
    <location>
        <begin position="379"/>
        <end position="494"/>
    </location>
</feature>